<evidence type="ECO:0000313" key="1">
    <source>
        <dbReference type="EMBL" id="KAA0927019.1"/>
    </source>
</evidence>
<accession>A0A5B0AE34</accession>
<sequence>MPVDPFPFEKLPRDTQNTVVEFLSAKTMSDLRVTSKTMKGAVDLYLKKILDRQEVRDRNMQVVKGVQGPELLKGLGSGKYITDPVPERVLLTYLQKQAAADGNWKNASDQARPLAQEWLWLPEEANNGSAYALDRMNLINHAFGWFDANGYLHNEDGRTPYRYFDPSADLMTRVNAWANADGTLKPPPS</sequence>
<dbReference type="AlphaFoldDB" id="A0A5B0AE34"/>
<keyword evidence="2" id="KW-1185">Reference proteome</keyword>
<evidence type="ECO:0000313" key="2">
    <source>
        <dbReference type="Proteomes" id="UP000324965"/>
    </source>
</evidence>
<gene>
    <name evidence="1" type="ORF">FGF04_31785</name>
</gene>
<dbReference type="RefSeq" id="WP_149514834.1">
    <property type="nucleotide sequence ID" value="NZ_VDFC01000058.1"/>
</dbReference>
<organism evidence="1 2">
    <name type="scientific">Streptomyces apricus</name>
    <dbReference type="NCBI Taxonomy" id="1828112"/>
    <lineage>
        <taxon>Bacteria</taxon>
        <taxon>Bacillati</taxon>
        <taxon>Actinomycetota</taxon>
        <taxon>Actinomycetes</taxon>
        <taxon>Kitasatosporales</taxon>
        <taxon>Streptomycetaceae</taxon>
        <taxon>Streptomyces</taxon>
    </lineage>
</organism>
<dbReference type="Proteomes" id="UP000324965">
    <property type="component" value="Unassembled WGS sequence"/>
</dbReference>
<reference evidence="1 2" key="1">
    <citation type="submission" date="2019-05" db="EMBL/GenBank/DDBJ databases">
        <authorList>
            <person name="Hariharan J."/>
            <person name="Choudoir M.J."/>
            <person name="Diebold P."/>
            <person name="Panke-Buisse K."/>
            <person name="Buckley D.H."/>
        </authorList>
    </citation>
    <scope>NUCLEOTIDE SEQUENCE [LARGE SCALE GENOMIC DNA]</scope>
    <source>
        <strain evidence="1 2">SUN51</strain>
    </source>
</reference>
<proteinExistence type="predicted"/>
<protein>
    <submittedName>
        <fullName evidence="1">F-box protein</fullName>
    </submittedName>
</protein>
<name>A0A5B0AE34_9ACTN</name>
<dbReference type="EMBL" id="VDFC01000058">
    <property type="protein sequence ID" value="KAA0927019.1"/>
    <property type="molecule type" value="Genomic_DNA"/>
</dbReference>
<comment type="caution">
    <text evidence="1">The sequence shown here is derived from an EMBL/GenBank/DDBJ whole genome shotgun (WGS) entry which is preliminary data.</text>
</comment>